<keyword evidence="2 3" id="KW-0812">Transmembrane</keyword>
<gene>
    <name evidence="3" type="ORF">G2W53_016256</name>
</gene>
<feature type="region of interest" description="Disordered" evidence="1">
    <location>
        <begin position="21"/>
        <end position="40"/>
    </location>
</feature>
<evidence type="ECO:0000256" key="2">
    <source>
        <dbReference type="SAM" id="Phobius"/>
    </source>
</evidence>
<evidence type="ECO:0000256" key="1">
    <source>
        <dbReference type="SAM" id="MobiDB-lite"/>
    </source>
</evidence>
<evidence type="ECO:0000313" key="3">
    <source>
        <dbReference type="EMBL" id="KAF7825092.1"/>
    </source>
</evidence>
<dbReference type="EMBL" id="JAAIUW010000006">
    <property type="protein sequence ID" value="KAF7825092.1"/>
    <property type="molecule type" value="Genomic_DNA"/>
</dbReference>
<keyword evidence="2" id="KW-1133">Transmembrane helix</keyword>
<dbReference type="Proteomes" id="UP000634136">
    <property type="component" value="Unassembled WGS sequence"/>
</dbReference>
<dbReference type="AlphaFoldDB" id="A0A834TP19"/>
<dbReference type="PANTHER" id="PTHR34189">
    <property type="entry name" value="TRANSMEMBRANE PROTEIN"/>
    <property type="match status" value="1"/>
</dbReference>
<accession>A0A834TP19</accession>
<comment type="caution">
    <text evidence="3">The sequence shown here is derived from an EMBL/GenBank/DDBJ whole genome shotgun (WGS) entry which is preliminary data.</text>
</comment>
<proteinExistence type="predicted"/>
<keyword evidence="4" id="KW-1185">Reference proteome</keyword>
<reference evidence="3" key="1">
    <citation type="submission" date="2020-09" db="EMBL/GenBank/DDBJ databases">
        <title>Genome-Enabled Discovery of Anthraquinone Biosynthesis in Senna tora.</title>
        <authorList>
            <person name="Kang S.-H."/>
            <person name="Pandey R.P."/>
            <person name="Lee C.-M."/>
            <person name="Sim J.-S."/>
            <person name="Jeong J.-T."/>
            <person name="Choi B.-S."/>
            <person name="Jung M."/>
            <person name="Ginzburg D."/>
            <person name="Zhao K."/>
            <person name="Won S.Y."/>
            <person name="Oh T.-J."/>
            <person name="Yu Y."/>
            <person name="Kim N.-H."/>
            <person name="Lee O.R."/>
            <person name="Lee T.-H."/>
            <person name="Bashyal P."/>
            <person name="Kim T.-S."/>
            <person name="Lee W.-H."/>
            <person name="Kawkins C."/>
            <person name="Kim C.-K."/>
            <person name="Kim J.S."/>
            <person name="Ahn B.O."/>
            <person name="Rhee S.Y."/>
            <person name="Sohng J.K."/>
        </authorList>
    </citation>
    <scope>NUCLEOTIDE SEQUENCE</scope>
    <source>
        <tissue evidence="3">Leaf</tissue>
    </source>
</reference>
<dbReference type="PANTHER" id="PTHR34189:SF4">
    <property type="entry name" value="TRANSMEMBRANE PROTEIN"/>
    <property type="match status" value="1"/>
</dbReference>
<dbReference type="OrthoDB" id="1028093at2759"/>
<evidence type="ECO:0000313" key="4">
    <source>
        <dbReference type="Proteomes" id="UP000634136"/>
    </source>
</evidence>
<organism evidence="3 4">
    <name type="scientific">Senna tora</name>
    <dbReference type="NCBI Taxonomy" id="362788"/>
    <lineage>
        <taxon>Eukaryota</taxon>
        <taxon>Viridiplantae</taxon>
        <taxon>Streptophyta</taxon>
        <taxon>Embryophyta</taxon>
        <taxon>Tracheophyta</taxon>
        <taxon>Spermatophyta</taxon>
        <taxon>Magnoliopsida</taxon>
        <taxon>eudicotyledons</taxon>
        <taxon>Gunneridae</taxon>
        <taxon>Pentapetalae</taxon>
        <taxon>rosids</taxon>
        <taxon>fabids</taxon>
        <taxon>Fabales</taxon>
        <taxon>Fabaceae</taxon>
        <taxon>Caesalpinioideae</taxon>
        <taxon>Cassia clade</taxon>
        <taxon>Senna</taxon>
    </lineage>
</organism>
<sequence>MHRSASWNRYSDDYFKQFATSQSPGLRYPPPSSSSEGSELPLYDPVVELAKKEKARVRFSENAVHVIPFVLFACAIILWFFSNPVDVEIKGDSIKARIEGLSIEGEIDNDSDGSQMGVLAAQTFTRDFGAEKISTKLKTF</sequence>
<keyword evidence="2" id="KW-0472">Membrane</keyword>
<protein>
    <submittedName>
        <fullName evidence="3">Putative transmembrane protein</fullName>
    </submittedName>
</protein>
<name>A0A834TP19_9FABA</name>
<feature type="transmembrane region" description="Helical" evidence="2">
    <location>
        <begin position="62"/>
        <end position="81"/>
    </location>
</feature>